<dbReference type="InterPro" id="IPR055373">
    <property type="entry name" value="Ribophorin_II_N"/>
</dbReference>
<evidence type="ECO:0000256" key="7">
    <source>
        <dbReference type="ARBA" id="ARBA00022729"/>
    </source>
</evidence>
<name>C3Z271_BRAFL</name>
<feature type="chain" id="PRO_5019609889" description="Dolichyl-diphosphooligosaccharide--protein glycosyltransferase subunit 2" evidence="12">
    <location>
        <begin position="20"/>
        <end position="658"/>
    </location>
</feature>
<evidence type="ECO:0000256" key="1">
    <source>
        <dbReference type="ARBA" id="ARBA00002791"/>
    </source>
</evidence>
<feature type="domain" description="Ribophorin II third" evidence="14">
    <location>
        <begin position="397"/>
        <end position="525"/>
    </location>
</feature>
<feature type="signal peptide" evidence="12">
    <location>
        <begin position="1"/>
        <end position="19"/>
    </location>
</feature>
<dbReference type="InterPro" id="IPR055375">
    <property type="entry name" value="Ribophorin_II_2nd"/>
</dbReference>
<reference evidence="17" key="1">
    <citation type="journal article" date="2008" name="Nature">
        <title>The amphioxus genome and the evolution of the chordate karyotype.</title>
        <authorList>
            <consortium name="US DOE Joint Genome Institute (JGI-PGF)"/>
            <person name="Putnam N.H."/>
            <person name="Butts T."/>
            <person name="Ferrier D.E.K."/>
            <person name="Furlong R.F."/>
            <person name="Hellsten U."/>
            <person name="Kawashima T."/>
            <person name="Robinson-Rechavi M."/>
            <person name="Shoguchi E."/>
            <person name="Terry A."/>
            <person name="Yu J.-K."/>
            <person name="Benito-Gutierrez E.L."/>
            <person name="Dubchak I."/>
            <person name="Garcia-Fernandez J."/>
            <person name="Gibson-Brown J.J."/>
            <person name="Grigoriev I.V."/>
            <person name="Horton A.C."/>
            <person name="de Jong P.J."/>
            <person name="Jurka J."/>
            <person name="Kapitonov V.V."/>
            <person name="Kohara Y."/>
            <person name="Kuroki Y."/>
            <person name="Lindquist E."/>
            <person name="Lucas S."/>
            <person name="Osoegawa K."/>
            <person name="Pennacchio L.A."/>
            <person name="Salamov A.A."/>
            <person name="Satou Y."/>
            <person name="Sauka-Spengler T."/>
            <person name="Schmutz J."/>
            <person name="Shin-I T."/>
            <person name="Toyoda A."/>
            <person name="Bronner-Fraser M."/>
            <person name="Fujiyama A."/>
            <person name="Holland L.Z."/>
            <person name="Holland P.W.H."/>
            <person name="Satoh N."/>
            <person name="Rokhsar D.S."/>
        </authorList>
    </citation>
    <scope>NUCLEOTIDE SEQUENCE [LARGE SCALE GENOMIC DNA]</scope>
    <source>
        <strain evidence="17">S238N-H82</strain>
        <tissue evidence="17">Testes</tissue>
    </source>
</reference>
<keyword evidence="9 12" id="KW-1133">Transmembrane helix</keyword>
<evidence type="ECO:0000259" key="13">
    <source>
        <dbReference type="Pfam" id="PF05817"/>
    </source>
</evidence>
<dbReference type="InterPro" id="IPR056790">
    <property type="entry name" value="Ribophorin_II_C"/>
</dbReference>
<evidence type="ECO:0000256" key="8">
    <source>
        <dbReference type="ARBA" id="ARBA00022824"/>
    </source>
</evidence>
<dbReference type="GO" id="GO:0006487">
    <property type="term" value="P:protein N-linked glycosylation"/>
    <property type="evidence" value="ECO:0007669"/>
    <property type="project" value="UniProtKB-UniRule"/>
</dbReference>
<evidence type="ECO:0000256" key="5">
    <source>
        <dbReference type="ARBA" id="ARBA00017612"/>
    </source>
</evidence>
<keyword evidence="6 12" id="KW-0812">Transmembrane</keyword>
<feature type="transmembrane region" description="Helical" evidence="12">
    <location>
        <begin position="626"/>
        <end position="646"/>
    </location>
</feature>
<evidence type="ECO:0000256" key="10">
    <source>
        <dbReference type="ARBA" id="ARBA00023136"/>
    </source>
</evidence>
<evidence type="ECO:0000259" key="14">
    <source>
        <dbReference type="Pfam" id="PF23860"/>
    </source>
</evidence>
<evidence type="ECO:0000256" key="3">
    <source>
        <dbReference type="ARBA" id="ARBA00004922"/>
    </source>
</evidence>
<comment type="subcellular location">
    <subcellularLocation>
        <location evidence="2 12">Endoplasmic reticulum membrane</location>
        <topology evidence="2 12">Multi-pass membrane protein</topology>
    </subcellularLocation>
</comment>
<feature type="domain" description="Ribophorin II N-terminal" evidence="13">
    <location>
        <begin position="26"/>
        <end position="275"/>
    </location>
</feature>
<evidence type="ECO:0000256" key="11">
    <source>
        <dbReference type="ARBA" id="ARBA00046750"/>
    </source>
</evidence>
<keyword evidence="8 12" id="KW-0256">Endoplasmic reticulum</keyword>
<dbReference type="STRING" id="7739.C3Z271"/>
<dbReference type="GO" id="GO:0008250">
    <property type="term" value="C:oligosaccharyltransferase complex"/>
    <property type="evidence" value="ECO:0007669"/>
    <property type="project" value="UniProtKB-UniRule"/>
</dbReference>
<dbReference type="eggNOG" id="KOG2447">
    <property type="taxonomic scope" value="Eukaryota"/>
</dbReference>
<proteinExistence type="inferred from homology"/>
<evidence type="ECO:0000313" key="17">
    <source>
        <dbReference type="EMBL" id="EEN53122.1"/>
    </source>
</evidence>
<dbReference type="PANTHER" id="PTHR12640">
    <property type="entry name" value="RIBOPHORIN II"/>
    <property type="match status" value="1"/>
</dbReference>
<dbReference type="Pfam" id="PF05817">
    <property type="entry name" value="Ribophorin_II"/>
    <property type="match status" value="1"/>
</dbReference>
<dbReference type="InterPro" id="IPR008814">
    <property type="entry name" value="Swp1"/>
</dbReference>
<organism>
    <name type="scientific">Branchiostoma floridae</name>
    <name type="common">Florida lancelet</name>
    <name type="synonym">Amphioxus</name>
    <dbReference type="NCBI Taxonomy" id="7739"/>
    <lineage>
        <taxon>Eukaryota</taxon>
        <taxon>Metazoa</taxon>
        <taxon>Chordata</taxon>
        <taxon>Cephalochordata</taxon>
        <taxon>Leptocardii</taxon>
        <taxon>Amphioxiformes</taxon>
        <taxon>Branchiostomatidae</taxon>
        <taxon>Branchiostoma</taxon>
    </lineage>
</organism>
<comment type="pathway">
    <text evidence="3 12">Protein modification; protein glycosylation.</text>
</comment>
<comment type="subunit">
    <text evidence="11">Component of the oligosaccharyltransferase (OST) complex. OST exists in two different complex forms which contain common core subunits RPN1, RPN2, OST48, OST4, DAD1 and TMEM258, either STT3A or STT3B as catalytic subunits, and form-specific accessory subunits. STT3A complex assembly occurs through the formation of 3 subcomplexes. Subcomplex 1 contains RPN1 and TMEM258, subcomplex 2 contains the STT3A-specific subunits STT3A, DC2/OSTC, and KCP2 as well as the core subunit OST4, and subcomplex 3 contains RPN2, DAD1, and OST48. The STT3A complex can form stable complexes with the Sec61 complex or with both the Sec61 and TRAP complexes. Interacts with DDI2. Interacts with TMEM35A/NACHO.</text>
</comment>
<dbReference type="InParanoid" id="C3Z271"/>
<evidence type="ECO:0000256" key="6">
    <source>
        <dbReference type="ARBA" id="ARBA00022692"/>
    </source>
</evidence>
<comment type="similarity">
    <text evidence="4 12">Belongs to the SWP1 family.</text>
</comment>
<gene>
    <name evidence="17" type="ORF">BRAFLDRAFT_121312</name>
</gene>
<evidence type="ECO:0000256" key="12">
    <source>
        <dbReference type="RuleBase" id="RU366029"/>
    </source>
</evidence>
<evidence type="ECO:0000256" key="2">
    <source>
        <dbReference type="ARBA" id="ARBA00004477"/>
    </source>
</evidence>
<feature type="domain" description="Ribophorin II C-terminal" evidence="16">
    <location>
        <begin position="551"/>
        <end position="649"/>
    </location>
</feature>
<comment type="function">
    <text evidence="1 12">Subunit of the oligosaccharyl transferase (OST) complex that catalyzes the initial transfer of a defined glycan (Glc(3)Man(9)GlcNAc(2) in eukaryotes) from the lipid carrier dolichol-pyrophosphate to an asparagine residue within an Asn-X-Ser/Thr consensus motif in nascent polypeptide chains, the first step in protein N-glycosylation. N-glycosylation occurs cotranslationally and the complex associates with the Sec61 complex at the channel-forming translocon complex that mediates protein translocation across the endoplasmic reticulum (ER). All subunits are required for a maximal enzyme activity.</text>
</comment>
<evidence type="ECO:0000256" key="9">
    <source>
        <dbReference type="ARBA" id="ARBA00022989"/>
    </source>
</evidence>
<evidence type="ECO:0000259" key="15">
    <source>
        <dbReference type="Pfam" id="PF23861"/>
    </source>
</evidence>
<dbReference type="InterPro" id="IPR055374">
    <property type="entry name" value="Ribophorin_II_3rd"/>
</dbReference>
<dbReference type="Pfam" id="PF23860">
    <property type="entry name" value="Ribophorin_II_3rd"/>
    <property type="match status" value="1"/>
</dbReference>
<evidence type="ECO:0000256" key="4">
    <source>
        <dbReference type="ARBA" id="ARBA00009038"/>
    </source>
</evidence>
<accession>C3Z271</accession>
<dbReference type="Pfam" id="PF25147">
    <property type="entry name" value="Ribophorin_II_C"/>
    <property type="match status" value="1"/>
</dbReference>
<keyword evidence="10 12" id="KW-0472">Membrane</keyword>
<dbReference type="EMBL" id="GG666574">
    <property type="protein sequence ID" value="EEN53122.1"/>
    <property type="molecule type" value="Genomic_DNA"/>
</dbReference>
<feature type="transmembrane region" description="Helical" evidence="12">
    <location>
        <begin position="593"/>
        <end position="614"/>
    </location>
</feature>
<feature type="transmembrane region" description="Helical" evidence="12">
    <location>
        <begin position="560"/>
        <end position="581"/>
    </location>
</feature>
<dbReference type="AlphaFoldDB" id="C3Z271"/>
<keyword evidence="7 12" id="KW-0732">Signal</keyword>
<dbReference type="Pfam" id="PF23861">
    <property type="entry name" value="Ribophorin_II_2nd"/>
    <property type="match status" value="1"/>
</dbReference>
<evidence type="ECO:0000259" key="16">
    <source>
        <dbReference type="Pfam" id="PF25147"/>
    </source>
</evidence>
<dbReference type="PANTHER" id="PTHR12640:SF0">
    <property type="entry name" value="DOLICHYL-DIPHOSPHOOLIGOSACCHARIDE--PROTEIN GLYCOSYLTRANSFERASE SUBUNIT 2"/>
    <property type="match status" value="1"/>
</dbReference>
<protein>
    <recommendedName>
        <fullName evidence="5 12">Dolichyl-diphosphooligosaccharide--protein glycosyltransferase subunit 2</fullName>
    </recommendedName>
    <alternativeName>
        <fullName evidence="12">Ribophorin-2</fullName>
    </alternativeName>
</protein>
<dbReference type="UniPathway" id="UPA00378"/>
<sequence length="658" mass="71916">MTRGTTLLVLFALTVVGQALTPTTVLTTVDQARLKAVFENTRPFTDLASAHYSILGLKLLGAQIPNTHMVKIEGECCQYERVEDNCNYVKSAVDYKSPESLYYASAATKALGNCQLSNSNAQNTLQAAIKDGVDVPTLFFVVSALTNLGLPVNSNEVVNALTEALKTDDSILSGSMALHIAAQLSKETDVKVIFESIEDLVAQADEVGEKYLQFEGDLGLTSFFVVGAYRLAGQQNKAPLIMEDQAVKFANYLLSRKHVQSPKNAYDVAAGLSTLGNNKYHIPVCITRESSMTVSSAQSKVQVRVSNVMSGALGKLTVKADSAERKEDGAVVLSNSALTAVAKDNTLYELDFLKTKAGRGFYTIEFSVAADKPDSRLIGLSGAQVEVKVVTTVNVEEVELSLEDKDQSTPPRVTKVQYPQKTGSNLAGDHHQNLVMKFLLKDKADNSAMEAHQAFVRLTNKRTKQEVIFVAEADDDHVYSLSWSDIGASAKEHFNSLSGLYAMDLVVGDALIQNPFAWNVADLQLKFPEDSATSEEKPNLYQPREEIKHMFREPEVRPPATVSTAFTGLVLLPVLILLGLWIKLGVNIANFPLSLSAIGFHIGLGSILVLYYLFFVQLNMFDTLKYLAILGTLTFLAGNRLLGSIANKRKQLLRSRLR</sequence>
<feature type="domain" description="Ribophorin II second" evidence="15">
    <location>
        <begin position="284"/>
        <end position="389"/>
    </location>
</feature>